<dbReference type="InterPro" id="IPR043198">
    <property type="entry name" value="Cyclin/Ssn8"/>
</dbReference>
<keyword evidence="4" id="KW-1185">Reference proteome</keyword>
<dbReference type="GO" id="GO:0006357">
    <property type="term" value="P:regulation of transcription by RNA polymerase II"/>
    <property type="evidence" value="ECO:0007669"/>
    <property type="project" value="InterPro"/>
</dbReference>
<dbReference type="GO" id="GO:0016538">
    <property type="term" value="F:cyclin-dependent protein serine/threonine kinase regulator activity"/>
    <property type="evidence" value="ECO:0007669"/>
    <property type="project" value="InterPro"/>
</dbReference>
<dbReference type="PIRSF" id="PIRSF028758">
    <property type="entry name" value="Cyclin, C/H/G types"/>
    <property type="match status" value="1"/>
</dbReference>
<dbReference type="SUPFAM" id="SSF47954">
    <property type="entry name" value="Cyclin-like"/>
    <property type="match status" value="2"/>
</dbReference>
<dbReference type="EMBL" id="JALJOU010000030">
    <property type="protein sequence ID" value="KAK9835001.1"/>
    <property type="molecule type" value="Genomic_DNA"/>
</dbReference>
<feature type="domain" description="Cyclin-like" evidence="2">
    <location>
        <begin position="47"/>
        <end position="143"/>
    </location>
</feature>
<dbReference type="SMART" id="SM00385">
    <property type="entry name" value="CYCLIN"/>
    <property type="match status" value="2"/>
</dbReference>
<evidence type="ECO:0000313" key="3">
    <source>
        <dbReference type="EMBL" id="KAK9835001.1"/>
    </source>
</evidence>
<sequence>MVAADFWSSSHARWLLAPERLQEAHAQDLAKGLSREHVHQVKAFVVQYIEDLAKSSQSYVRRRVVATACVYLRRFYVRRCLCEYDPRSVAPACLYLAAKAEEAQAQAKALFHFMKKLNASGRYQQMPALEMKDLLDLEMAIMEELDFNLVVFSPYQDLMTFLKNAGMLDIAECAWAVLNDSYRTDESLVHPPYIIAIGCMVVAAALTDRNLQPWLEGLTCDLEEVYSVTQALFEMYESYREGPAPDAVHRYMQLIL</sequence>
<evidence type="ECO:0000256" key="1">
    <source>
        <dbReference type="RuleBase" id="RU000383"/>
    </source>
</evidence>
<dbReference type="PANTHER" id="PTHR10026">
    <property type="entry name" value="CYCLIN"/>
    <property type="match status" value="1"/>
</dbReference>
<gene>
    <name evidence="3" type="ORF">WJX81_003331</name>
</gene>
<comment type="caution">
    <text evidence="3">The sequence shown here is derived from an EMBL/GenBank/DDBJ whole genome shotgun (WGS) entry which is preliminary data.</text>
</comment>
<accession>A0AAW1RPB9</accession>
<protein>
    <recommendedName>
        <fullName evidence="2">Cyclin-like domain-containing protein</fullName>
    </recommendedName>
</protein>
<evidence type="ECO:0000313" key="4">
    <source>
        <dbReference type="Proteomes" id="UP001445335"/>
    </source>
</evidence>
<dbReference type="Pfam" id="PF00134">
    <property type="entry name" value="Cyclin_N"/>
    <property type="match status" value="1"/>
</dbReference>
<dbReference type="InterPro" id="IPR006671">
    <property type="entry name" value="Cyclin_N"/>
</dbReference>
<proteinExistence type="inferred from homology"/>
<organism evidence="3 4">
    <name type="scientific">Elliptochloris bilobata</name>
    <dbReference type="NCBI Taxonomy" id="381761"/>
    <lineage>
        <taxon>Eukaryota</taxon>
        <taxon>Viridiplantae</taxon>
        <taxon>Chlorophyta</taxon>
        <taxon>core chlorophytes</taxon>
        <taxon>Trebouxiophyceae</taxon>
        <taxon>Trebouxiophyceae incertae sedis</taxon>
        <taxon>Elliptochloris clade</taxon>
        <taxon>Elliptochloris</taxon>
    </lineage>
</organism>
<dbReference type="AlphaFoldDB" id="A0AAW1RPB9"/>
<keyword evidence="1" id="KW-0195">Cyclin</keyword>
<name>A0AAW1RPB9_9CHLO</name>
<dbReference type="InterPro" id="IPR036915">
    <property type="entry name" value="Cyclin-like_sf"/>
</dbReference>
<dbReference type="InterPro" id="IPR013763">
    <property type="entry name" value="Cyclin-like_dom"/>
</dbReference>
<feature type="domain" description="Cyclin-like" evidence="2">
    <location>
        <begin position="156"/>
        <end position="234"/>
    </location>
</feature>
<reference evidence="3 4" key="1">
    <citation type="journal article" date="2024" name="Nat. Commun.">
        <title>Phylogenomics reveals the evolutionary origins of lichenization in chlorophyte algae.</title>
        <authorList>
            <person name="Puginier C."/>
            <person name="Libourel C."/>
            <person name="Otte J."/>
            <person name="Skaloud P."/>
            <person name="Haon M."/>
            <person name="Grisel S."/>
            <person name="Petersen M."/>
            <person name="Berrin J.G."/>
            <person name="Delaux P.M."/>
            <person name="Dal Grande F."/>
            <person name="Keller J."/>
        </authorList>
    </citation>
    <scope>NUCLEOTIDE SEQUENCE [LARGE SCALE GENOMIC DNA]</scope>
    <source>
        <strain evidence="3 4">SAG 245.80</strain>
    </source>
</reference>
<dbReference type="Proteomes" id="UP001445335">
    <property type="component" value="Unassembled WGS sequence"/>
</dbReference>
<comment type="similarity">
    <text evidence="1">Belongs to the cyclin family.</text>
</comment>
<evidence type="ECO:0000259" key="2">
    <source>
        <dbReference type="SMART" id="SM00385"/>
    </source>
</evidence>
<dbReference type="Gene3D" id="1.10.472.10">
    <property type="entry name" value="Cyclin-like"/>
    <property type="match status" value="2"/>
</dbReference>